<evidence type="ECO:0000259" key="4">
    <source>
        <dbReference type="Pfam" id="PF06429"/>
    </source>
</evidence>
<dbReference type="NCBIfam" id="TIGR03506">
    <property type="entry name" value="FlgEFG_subfam"/>
    <property type="match status" value="1"/>
</dbReference>
<protein>
    <submittedName>
        <fullName evidence="5">Flagellar basal-body rod protein FlgG</fullName>
    </submittedName>
</protein>
<dbReference type="RefSeq" id="WP_307394612.1">
    <property type="nucleotide sequence ID" value="NZ_BAAADK010000020.1"/>
</dbReference>
<reference evidence="5 6" key="1">
    <citation type="submission" date="2023-07" db="EMBL/GenBank/DDBJ databases">
        <title>Genomic Encyclopedia of Type Strains, Phase IV (KMG-IV): sequencing the most valuable type-strain genomes for metagenomic binning, comparative biology and taxonomic classification.</title>
        <authorList>
            <person name="Goeker M."/>
        </authorList>
    </citation>
    <scope>NUCLEOTIDE SEQUENCE [LARGE SCALE GENOMIC DNA]</scope>
    <source>
        <strain evidence="5 6">DSM 12751</strain>
    </source>
</reference>
<dbReference type="SUPFAM" id="SSF117143">
    <property type="entry name" value="Flagellar hook protein flgE"/>
    <property type="match status" value="1"/>
</dbReference>
<accession>A0ABT9VZL7</accession>
<dbReference type="Pfam" id="PF00460">
    <property type="entry name" value="Flg_bb_rod"/>
    <property type="match status" value="1"/>
</dbReference>
<dbReference type="InterPro" id="IPR037925">
    <property type="entry name" value="FlgE/F/G-like"/>
</dbReference>
<keyword evidence="6" id="KW-1185">Reference proteome</keyword>
<feature type="domain" description="Flagellar basal-body/hook protein C-terminal" evidence="4">
    <location>
        <begin position="243"/>
        <end position="287"/>
    </location>
</feature>
<dbReference type="InterPro" id="IPR010930">
    <property type="entry name" value="Flg_bb/hook_C_dom"/>
</dbReference>
<dbReference type="Pfam" id="PF06429">
    <property type="entry name" value="Flg_bbr_C"/>
    <property type="match status" value="1"/>
</dbReference>
<name>A0ABT9VZL7_9BACI</name>
<keyword evidence="5" id="KW-0969">Cilium</keyword>
<comment type="similarity">
    <text evidence="1 2">Belongs to the flagella basal body rod proteins family.</text>
</comment>
<evidence type="ECO:0000259" key="3">
    <source>
        <dbReference type="Pfam" id="PF00460"/>
    </source>
</evidence>
<keyword evidence="2" id="KW-0975">Bacterial flagellum</keyword>
<dbReference type="EMBL" id="JAUSTY010000008">
    <property type="protein sequence ID" value="MDQ0166426.1"/>
    <property type="molecule type" value="Genomic_DNA"/>
</dbReference>
<keyword evidence="5" id="KW-0282">Flagellum</keyword>
<keyword evidence="5" id="KW-0966">Cell projection</keyword>
<evidence type="ECO:0000256" key="2">
    <source>
        <dbReference type="RuleBase" id="RU362116"/>
    </source>
</evidence>
<evidence type="ECO:0000256" key="1">
    <source>
        <dbReference type="ARBA" id="ARBA00009677"/>
    </source>
</evidence>
<dbReference type="PANTHER" id="PTHR30435">
    <property type="entry name" value="FLAGELLAR PROTEIN"/>
    <property type="match status" value="1"/>
</dbReference>
<dbReference type="Proteomes" id="UP001235840">
    <property type="component" value="Unassembled WGS sequence"/>
</dbReference>
<organism evidence="5 6">
    <name type="scientific">Caldalkalibacillus horti</name>
    <dbReference type="NCBI Taxonomy" id="77523"/>
    <lineage>
        <taxon>Bacteria</taxon>
        <taxon>Bacillati</taxon>
        <taxon>Bacillota</taxon>
        <taxon>Bacilli</taxon>
        <taxon>Bacillales</taxon>
        <taxon>Bacillaceae</taxon>
        <taxon>Caldalkalibacillus</taxon>
    </lineage>
</organism>
<evidence type="ECO:0000313" key="5">
    <source>
        <dbReference type="EMBL" id="MDQ0166426.1"/>
    </source>
</evidence>
<feature type="domain" description="Flagellar basal body rod protein N-terminal" evidence="3">
    <location>
        <begin position="7"/>
        <end position="35"/>
    </location>
</feature>
<dbReference type="InterPro" id="IPR020013">
    <property type="entry name" value="Flagellar_FlgE/F/G"/>
</dbReference>
<evidence type="ECO:0000313" key="6">
    <source>
        <dbReference type="Proteomes" id="UP001235840"/>
    </source>
</evidence>
<dbReference type="PANTHER" id="PTHR30435:SF19">
    <property type="entry name" value="FLAGELLAR BASAL-BODY ROD PROTEIN FLGG"/>
    <property type="match status" value="1"/>
</dbReference>
<comment type="subcellular location">
    <subcellularLocation>
        <location evidence="2">Bacterial flagellum basal body</location>
    </subcellularLocation>
</comment>
<comment type="caution">
    <text evidence="5">The sequence shown here is derived from an EMBL/GenBank/DDBJ whole genome shotgun (WGS) entry which is preliminary data.</text>
</comment>
<sequence length="290" mass="31506">MNFSMVTAANSLNQVQKKIDTISHNIANVGTAGYKRRNATFQELLVQEVTNQPHPQKEMGRITPDGIRLGSGVGIGQTTVFLGQGAIQETGRHFDFLIQGERGWFPIQRTTTDENGDAVTETLYTRSGSFQVVRNPGFDPETDTDDVMLVTSQGDVVLGSDGPITFSSEYKSFNVSPAGEIHIELADGTTVPATSNLQIMEIARPDLLVGVGESLFRLENTQGLNADVISPIDLTAREGYAIQQGALEMSNVDLTQELTELLAAQRLLQFQTRAISLADDMMGLANTIRS</sequence>
<dbReference type="InterPro" id="IPR001444">
    <property type="entry name" value="Flag_bb_rod_N"/>
</dbReference>
<proteinExistence type="inferred from homology"/>
<gene>
    <name evidence="5" type="ORF">J2S11_002330</name>
</gene>